<evidence type="ECO:0000259" key="2">
    <source>
        <dbReference type="PROSITE" id="PS50805"/>
    </source>
</evidence>
<evidence type="ECO:0000313" key="3">
    <source>
        <dbReference type="Ensembl" id="ENSCPRP00005013501.1"/>
    </source>
</evidence>
<feature type="compositionally biased region" description="Polar residues" evidence="1">
    <location>
        <begin position="126"/>
        <end position="135"/>
    </location>
</feature>
<sequence length="135" mass="15479">WQGRCLFQLPPGEILLLFQGSVIFREVAVYFTKGEWILLDSSQRALYRDVMLENYEMVVSLGKAAFPVPKPDMISQLEQGEEPWGPDQKGTEEREILRNIWAGKDLLRSSSPTSCLRQDHPYPNHPIQTMTLNST</sequence>
<proteinExistence type="predicted"/>
<dbReference type="PANTHER" id="PTHR23232">
    <property type="entry name" value="KRAB DOMAIN C2H2 ZINC FINGER"/>
    <property type="match status" value="1"/>
</dbReference>
<dbReference type="AlphaFoldDB" id="A0A7M4ET98"/>
<dbReference type="InterPro" id="IPR036051">
    <property type="entry name" value="KRAB_dom_sf"/>
</dbReference>
<name>A0A7M4ET98_CROPO</name>
<dbReference type="Ensembl" id="ENSCPRT00005015854.1">
    <property type="protein sequence ID" value="ENSCPRP00005013501.1"/>
    <property type="gene ID" value="ENSCPRG00005009538.1"/>
</dbReference>
<dbReference type="SMART" id="SM00349">
    <property type="entry name" value="KRAB"/>
    <property type="match status" value="1"/>
</dbReference>
<evidence type="ECO:0000256" key="1">
    <source>
        <dbReference type="SAM" id="MobiDB-lite"/>
    </source>
</evidence>
<dbReference type="SUPFAM" id="SSF109640">
    <property type="entry name" value="KRAB domain (Kruppel-associated box)"/>
    <property type="match status" value="1"/>
</dbReference>
<dbReference type="InterPro" id="IPR050169">
    <property type="entry name" value="Krueppel_C2H2_ZnF"/>
</dbReference>
<organism evidence="3 4">
    <name type="scientific">Crocodylus porosus</name>
    <name type="common">Saltwater crocodile</name>
    <name type="synonym">Estuarine crocodile</name>
    <dbReference type="NCBI Taxonomy" id="8502"/>
    <lineage>
        <taxon>Eukaryota</taxon>
        <taxon>Metazoa</taxon>
        <taxon>Chordata</taxon>
        <taxon>Craniata</taxon>
        <taxon>Vertebrata</taxon>
        <taxon>Euteleostomi</taxon>
        <taxon>Archelosauria</taxon>
        <taxon>Archosauria</taxon>
        <taxon>Crocodylia</taxon>
        <taxon>Longirostres</taxon>
        <taxon>Crocodylidae</taxon>
        <taxon>Crocodylus</taxon>
    </lineage>
</organism>
<accession>A0A7M4ET98</accession>
<dbReference type="Gene3D" id="6.10.140.140">
    <property type="match status" value="1"/>
</dbReference>
<dbReference type="InterPro" id="IPR001909">
    <property type="entry name" value="KRAB"/>
</dbReference>
<dbReference type="PANTHER" id="PTHR23232:SF142">
    <property type="entry name" value="GASTRULA ZINC FINGER PROTEIN XLCGF57.1-LIKE-RELATED"/>
    <property type="match status" value="1"/>
</dbReference>
<evidence type="ECO:0000313" key="4">
    <source>
        <dbReference type="Proteomes" id="UP000594220"/>
    </source>
</evidence>
<feature type="region of interest" description="Disordered" evidence="1">
    <location>
        <begin position="111"/>
        <end position="135"/>
    </location>
</feature>
<dbReference type="PROSITE" id="PS50805">
    <property type="entry name" value="KRAB"/>
    <property type="match status" value="1"/>
</dbReference>
<dbReference type="Proteomes" id="UP000594220">
    <property type="component" value="Unplaced"/>
</dbReference>
<feature type="domain" description="KRAB" evidence="2">
    <location>
        <begin position="22"/>
        <end position="96"/>
    </location>
</feature>
<dbReference type="GO" id="GO:0006355">
    <property type="term" value="P:regulation of DNA-templated transcription"/>
    <property type="evidence" value="ECO:0007669"/>
    <property type="project" value="InterPro"/>
</dbReference>
<dbReference type="Pfam" id="PF01352">
    <property type="entry name" value="KRAB"/>
    <property type="match status" value="1"/>
</dbReference>
<keyword evidence="4" id="KW-1185">Reference proteome</keyword>
<reference evidence="3" key="2">
    <citation type="submission" date="2025-09" db="UniProtKB">
        <authorList>
            <consortium name="Ensembl"/>
        </authorList>
    </citation>
    <scope>IDENTIFICATION</scope>
</reference>
<dbReference type="CDD" id="cd07765">
    <property type="entry name" value="KRAB_A-box"/>
    <property type="match status" value="1"/>
</dbReference>
<reference evidence="3" key="1">
    <citation type="submission" date="2025-08" db="UniProtKB">
        <authorList>
            <consortium name="Ensembl"/>
        </authorList>
    </citation>
    <scope>IDENTIFICATION</scope>
</reference>
<dbReference type="GeneTree" id="ENSGT01150000286941"/>
<protein>
    <recommendedName>
        <fullName evidence="2">KRAB domain-containing protein</fullName>
    </recommendedName>
</protein>